<feature type="compositionally biased region" description="Gly residues" evidence="1">
    <location>
        <begin position="215"/>
        <end position="225"/>
    </location>
</feature>
<sequence>MDNSLCISSGNLQHSTPHSSYLAPSLPSVAADAATLAASQHPQHHQQHHQFTSPNPNFHPNHHQHTTHRQTFTSAGDPHPSPGPSTSTPLQPQPQSQLHTQCQPLDIRTILNPPDLDLWRTRLFNVDEMIILSEEQFLTYFPHIDNVYSHRSTQHYKRKPLVSHYWDCRLKGRPPGTPKSTDPNKKKRKRTARERDLCDVKIKITEYFPQSGMGVGVGESDGRGNGSASAAATAGERMEGASGLDYNHQFGMLTPNLNVLLPEGHPGLQGQRFFTIQRVNGNGANGKNDGVGGGHRHTLEESDRVKKNSVQRFLAKEARQERKKAVPVNAHRTRFPASPFSSFSSIVFSSCAMFLRSVWQTSPCLWKGLIARTQPPVVHAPAAYLRSNAGRLQTRTMSTQNQPQKSYHTKATGLAAETVADHSADNGLKLFGSCFCPFVQRVWIALQFKGIPYQYIEVDPYKKPKSLLEVNPRGLVPALRHGDWSSHESTVLLEYLEDLNAGPPLLPPGDPKLRAHCRLWADYVNRHIVPTFYRVLQAQDQEKQISHAEELRDSFNTLIGAAHAEGPFFLGDKLSFVDVQIAPWIIRLRRVLKPYRGWPEPEAGSRWGAWVDAIEKDPHVAATTSDDGLYLDSYERYAENRPNTSQLANAINSGRGLP</sequence>
<feature type="region of interest" description="Disordered" evidence="1">
    <location>
        <begin position="215"/>
        <end position="236"/>
    </location>
</feature>
<dbReference type="InterPro" id="IPR040079">
    <property type="entry name" value="Glutathione_S-Trfase"/>
</dbReference>
<dbReference type="GO" id="GO:0005737">
    <property type="term" value="C:cytoplasm"/>
    <property type="evidence" value="ECO:0007669"/>
    <property type="project" value="TreeGrafter"/>
</dbReference>
<proteinExistence type="predicted"/>
<feature type="domain" description="GST C-terminal" evidence="3">
    <location>
        <begin position="510"/>
        <end position="646"/>
    </location>
</feature>
<feature type="compositionally biased region" description="Low complexity" evidence="1">
    <location>
        <begin position="84"/>
        <end position="100"/>
    </location>
</feature>
<gene>
    <name evidence="4" type="ORF">BP00DRAFT_334389</name>
</gene>
<protein>
    <recommendedName>
        <fullName evidence="6">Glutathione transferase</fullName>
    </recommendedName>
</protein>
<feature type="region of interest" description="Disordered" evidence="1">
    <location>
        <begin position="169"/>
        <end position="193"/>
    </location>
</feature>
<dbReference type="InterPro" id="IPR050983">
    <property type="entry name" value="GST_Omega/HSP26"/>
</dbReference>
<dbReference type="InterPro" id="IPR010987">
    <property type="entry name" value="Glutathione-S-Trfase_C-like"/>
</dbReference>
<evidence type="ECO:0000313" key="5">
    <source>
        <dbReference type="Proteomes" id="UP000248817"/>
    </source>
</evidence>
<keyword evidence="5" id="KW-1185">Reference proteome</keyword>
<evidence type="ECO:0000259" key="3">
    <source>
        <dbReference type="PROSITE" id="PS50405"/>
    </source>
</evidence>
<dbReference type="Pfam" id="PF13417">
    <property type="entry name" value="GST_N_3"/>
    <property type="match status" value="1"/>
</dbReference>
<feature type="region of interest" description="Disordered" evidence="1">
    <location>
        <begin position="1"/>
        <end position="100"/>
    </location>
</feature>
<evidence type="ECO:0008006" key="6">
    <source>
        <dbReference type="Google" id="ProtNLM"/>
    </source>
</evidence>
<name>A0A2V5IMI7_9EURO</name>
<dbReference type="Pfam" id="PF13410">
    <property type="entry name" value="GST_C_2"/>
    <property type="match status" value="1"/>
</dbReference>
<dbReference type="PANTHER" id="PTHR43968">
    <property type="match status" value="1"/>
</dbReference>
<dbReference type="PROSITE" id="PS50404">
    <property type="entry name" value="GST_NTER"/>
    <property type="match status" value="1"/>
</dbReference>
<dbReference type="Gene3D" id="1.20.1050.10">
    <property type="match status" value="1"/>
</dbReference>
<dbReference type="CDD" id="cd00299">
    <property type="entry name" value="GST_C_family"/>
    <property type="match status" value="1"/>
</dbReference>
<evidence type="ECO:0000256" key="1">
    <source>
        <dbReference type="SAM" id="MobiDB-lite"/>
    </source>
</evidence>
<dbReference type="SUPFAM" id="SSF47616">
    <property type="entry name" value="GST C-terminal domain-like"/>
    <property type="match status" value="1"/>
</dbReference>
<feature type="compositionally biased region" description="Polar residues" evidence="1">
    <location>
        <begin position="1"/>
        <end position="19"/>
    </location>
</feature>
<feature type="compositionally biased region" description="Low complexity" evidence="1">
    <location>
        <begin position="49"/>
        <end position="59"/>
    </location>
</feature>
<dbReference type="InterPro" id="IPR004045">
    <property type="entry name" value="Glutathione_S-Trfase_N"/>
</dbReference>
<dbReference type="EMBL" id="KZ825469">
    <property type="protein sequence ID" value="PYI35484.1"/>
    <property type="molecule type" value="Genomic_DNA"/>
</dbReference>
<dbReference type="SFLD" id="SFLDS00019">
    <property type="entry name" value="Glutathione_Transferase_(cytos"/>
    <property type="match status" value="1"/>
</dbReference>
<organism evidence="4 5">
    <name type="scientific">Aspergillus indologenus CBS 114.80</name>
    <dbReference type="NCBI Taxonomy" id="1450541"/>
    <lineage>
        <taxon>Eukaryota</taxon>
        <taxon>Fungi</taxon>
        <taxon>Dikarya</taxon>
        <taxon>Ascomycota</taxon>
        <taxon>Pezizomycotina</taxon>
        <taxon>Eurotiomycetes</taxon>
        <taxon>Eurotiomycetidae</taxon>
        <taxon>Eurotiales</taxon>
        <taxon>Aspergillaceae</taxon>
        <taxon>Aspergillus</taxon>
        <taxon>Aspergillus subgen. Circumdati</taxon>
    </lineage>
</organism>
<feature type="region of interest" description="Disordered" evidence="1">
    <location>
        <begin position="284"/>
        <end position="306"/>
    </location>
</feature>
<feature type="compositionally biased region" description="Low complexity" evidence="1">
    <location>
        <begin position="226"/>
        <end position="235"/>
    </location>
</feature>
<dbReference type="AlphaFoldDB" id="A0A2V5IMI7"/>
<accession>A0A2V5IMI7</accession>
<dbReference type="SUPFAM" id="SSF52833">
    <property type="entry name" value="Thioredoxin-like"/>
    <property type="match status" value="1"/>
</dbReference>
<evidence type="ECO:0000259" key="2">
    <source>
        <dbReference type="PROSITE" id="PS50404"/>
    </source>
</evidence>
<dbReference type="Gene3D" id="3.40.30.10">
    <property type="entry name" value="Glutaredoxin"/>
    <property type="match status" value="1"/>
</dbReference>
<feature type="domain" description="GST N-terminal" evidence="2">
    <location>
        <begin position="426"/>
        <end position="504"/>
    </location>
</feature>
<dbReference type="Proteomes" id="UP000248817">
    <property type="component" value="Unassembled WGS sequence"/>
</dbReference>
<dbReference type="PANTHER" id="PTHR43968:SF6">
    <property type="entry name" value="GLUTATHIONE S-TRANSFERASE OMEGA"/>
    <property type="match status" value="1"/>
</dbReference>
<feature type="compositionally biased region" description="Basic and acidic residues" evidence="1">
    <location>
        <begin position="297"/>
        <end position="306"/>
    </location>
</feature>
<dbReference type="InterPro" id="IPR036249">
    <property type="entry name" value="Thioredoxin-like_sf"/>
</dbReference>
<dbReference type="PROSITE" id="PS50405">
    <property type="entry name" value="GST_CTER"/>
    <property type="match status" value="1"/>
</dbReference>
<dbReference type="InterPro" id="IPR036282">
    <property type="entry name" value="Glutathione-S-Trfase_C_sf"/>
</dbReference>
<feature type="compositionally biased region" description="Low complexity" evidence="1">
    <location>
        <begin position="30"/>
        <end position="41"/>
    </location>
</feature>
<dbReference type="CDD" id="cd00570">
    <property type="entry name" value="GST_N_family"/>
    <property type="match status" value="1"/>
</dbReference>
<evidence type="ECO:0000313" key="4">
    <source>
        <dbReference type="EMBL" id="PYI35484.1"/>
    </source>
</evidence>
<reference evidence="4 5" key="1">
    <citation type="submission" date="2018-02" db="EMBL/GenBank/DDBJ databases">
        <title>The genomes of Aspergillus section Nigri reveals drivers in fungal speciation.</title>
        <authorList>
            <consortium name="DOE Joint Genome Institute"/>
            <person name="Vesth T.C."/>
            <person name="Nybo J."/>
            <person name="Theobald S."/>
            <person name="Brandl J."/>
            <person name="Frisvad J.C."/>
            <person name="Nielsen K.F."/>
            <person name="Lyhne E.K."/>
            <person name="Kogle M.E."/>
            <person name="Kuo A."/>
            <person name="Riley R."/>
            <person name="Clum A."/>
            <person name="Nolan M."/>
            <person name="Lipzen A."/>
            <person name="Salamov A."/>
            <person name="Henrissat B."/>
            <person name="Wiebenga A."/>
            <person name="De vries R.P."/>
            <person name="Grigoriev I.V."/>
            <person name="Mortensen U.H."/>
            <person name="Andersen M.R."/>
            <person name="Baker S.E."/>
        </authorList>
    </citation>
    <scope>NUCLEOTIDE SEQUENCE [LARGE SCALE GENOMIC DNA]</scope>
    <source>
        <strain evidence="4 5">CBS 114.80</strain>
    </source>
</reference>
<dbReference type="SFLD" id="SFLDG00358">
    <property type="entry name" value="Main_(cytGST)"/>
    <property type="match status" value="1"/>
</dbReference>